<sequence length="121" mass="12831">MVADAVQVAAHDAHERMRVVALAGDGGDGGRAAAVLDVFRDAGCYQVRYEMSLVAGQEVLDGAEKCFQLLRDIRDEFAGGAVVESPEYVALRRAYRTALRELQAAMRVDLGAGAVDFAGGS</sequence>
<dbReference type="Proteomes" id="UP000076512">
    <property type="component" value="Unassembled WGS sequence"/>
</dbReference>
<organism evidence="1 2">
    <name type="scientific">Nocardia terpenica</name>
    <dbReference type="NCBI Taxonomy" id="455432"/>
    <lineage>
        <taxon>Bacteria</taxon>
        <taxon>Bacillati</taxon>
        <taxon>Actinomycetota</taxon>
        <taxon>Actinomycetes</taxon>
        <taxon>Mycobacteriales</taxon>
        <taxon>Nocardiaceae</taxon>
        <taxon>Nocardia</taxon>
    </lineage>
</organism>
<dbReference type="STRING" id="455432.AWN90_12700"/>
<proteinExistence type="predicted"/>
<accession>A0A164HP68</accession>
<gene>
    <name evidence="1" type="ORF">AWN90_12700</name>
</gene>
<name>A0A164HP68_9NOCA</name>
<keyword evidence="2" id="KW-1185">Reference proteome</keyword>
<evidence type="ECO:0000313" key="1">
    <source>
        <dbReference type="EMBL" id="KZM68680.1"/>
    </source>
</evidence>
<dbReference type="EMBL" id="LWGR01000021">
    <property type="protein sequence ID" value="KZM68680.1"/>
    <property type="molecule type" value="Genomic_DNA"/>
</dbReference>
<protein>
    <submittedName>
        <fullName evidence="1">Uncharacterized protein</fullName>
    </submittedName>
</protein>
<dbReference type="AlphaFoldDB" id="A0A164HP68"/>
<comment type="caution">
    <text evidence="1">The sequence shown here is derived from an EMBL/GenBank/DDBJ whole genome shotgun (WGS) entry which is preliminary data.</text>
</comment>
<reference evidence="1 2" key="1">
    <citation type="submission" date="2016-04" db="EMBL/GenBank/DDBJ databases">
        <authorList>
            <person name="Evans L.H."/>
            <person name="Alamgir A."/>
            <person name="Owens N."/>
            <person name="Weber N.D."/>
            <person name="Virtaneva K."/>
            <person name="Barbian K."/>
            <person name="Babar A."/>
            <person name="Rosenke K."/>
        </authorList>
    </citation>
    <scope>NUCLEOTIDE SEQUENCE [LARGE SCALE GENOMIC DNA]</scope>
    <source>
        <strain evidence="1 2">IFM 0406</strain>
    </source>
</reference>
<evidence type="ECO:0000313" key="2">
    <source>
        <dbReference type="Proteomes" id="UP000076512"/>
    </source>
</evidence>